<sequence length="52" mass="5862">MKKKHCSASLLEKAPENWGSSHGLNSYTLRTGIIRSMRLFRSSLLPSSLSQR</sequence>
<name>A0A2P2P882_RHIMU</name>
<protein>
    <submittedName>
        <fullName evidence="1">Uncharacterized protein</fullName>
    </submittedName>
</protein>
<dbReference type="AlphaFoldDB" id="A0A2P2P882"/>
<organism evidence="1">
    <name type="scientific">Rhizophora mucronata</name>
    <name type="common">Asiatic mangrove</name>
    <dbReference type="NCBI Taxonomy" id="61149"/>
    <lineage>
        <taxon>Eukaryota</taxon>
        <taxon>Viridiplantae</taxon>
        <taxon>Streptophyta</taxon>
        <taxon>Embryophyta</taxon>
        <taxon>Tracheophyta</taxon>
        <taxon>Spermatophyta</taxon>
        <taxon>Magnoliopsida</taxon>
        <taxon>eudicotyledons</taxon>
        <taxon>Gunneridae</taxon>
        <taxon>Pentapetalae</taxon>
        <taxon>rosids</taxon>
        <taxon>fabids</taxon>
        <taxon>Malpighiales</taxon>
        <taxon>Rhizophoraceae</taxon>
        <taxon>Rhizophora</taxon>
    </lineage>
</organism>
<evidence type="ECO:0000313" key="1">
    <source>
        <dbReference type="EMBL" id="MBX50956.1"/>
    </source>
</evidence>
<dbReference type="EMBL" id="GGEC01070472">
    <property type="protein sequence ID" value="MBX50956.1"/>
    <property type="molecule type" value="Transcribed_RNA"/>
</dbReference>
<proteinExistence type="predicted"/>
<reference evidence="1" key="1">
    <citation type="submission" date="2018-02" db="EMBL/GenBank/DDBJ databases">
        <title>Rhizophora mucronata_Transcriptome.</title>
        <authorList>
            <person name="Meera S.P."/>
            <person name="Sreeshan A."/>
            <person name="Augustine A."/>
        </authorList>
    </citation>
    <scope>NUCLEOTIDE SEQUENCE</scope>
    <source>
        <tissue evidence="1">Leaf</tissue>
    </source>
</reference>
<accession>A0A2P2P882</accession>